<feature type="chain" id="PRO_5037508716" evidence="1">
    <location>
        <begin position="36"/>
        <end position="1058"/>
    </location>
</feature>
<dbReference type="AlphaFoldDB" id="A0A939MIP4"/>
<dbReference type="InterPro" id="IPR006311">
    <property type="entry name" value="TAT_signal"/>
</dbReference>
<dbReference type="InterPro" id="IPR013783">
    <property type="entry name" value="Ig-like_fold"/>
</dbReference>
<dbReference type="PANTHER" id="PTHR23221">
    <property type="entry name" value="GLYCOSYLPHOSPHATIDYLINOSITOL PHOSPHOLIPASE D"/>
    <property type="match status" value="1"/>
</dbReference>
<dbReference type="EMBL" id="JAGDYM010000007">
    <property type="protein sequence ID" value="MBO1901649.1"/>
    <property type="molecule type" value="Genomic_DNA"/>
</dbReference>
<dbReference type="SUPFAM" id="SSF69318">
    <property type="entry name" value="Integrin alpha N-terminal domain"/>
    <property type="match status" value="1"/>
</dbReference>
<evidence type="ECO:0000313" key="4">
    <source>
        <dbReference type="Proteomes" id="UP000664382"/>
    </source>
</evidence>
<dbReference type="PANTHER" id="PTHR23221:SF7">
    <property type="entry name" value="PHOSPHATIDYLINOSITOL-GLYCAN-SPECIFIC PHOSPHOLIPASE D"/>
    <property type="match status" value="1"/>
</dbReference>
<keyword evidence="4" id="KW-1185">Reference proteome</keyword>
<dbReference type="Pfam" id="PF16640">
    <property type="entry name" value="Big_3_5"/>
    <property type="match status" value="1"/>
</dbReference>
<dbReference type="InterPro" id="IPR032109">
    <property type="entry name" value="Big_3_5"/>
</dbReference>
<proteinExistence type="predicted"/>
<dbReference type="InterPro" id="IPR013519">
    <property type="entry name" value="Int_alpha_beta-p"/>
</dbReference>
<comment type="caution">
    <text evidence="3">The sequence shown here is derived from an EMBL/GenBank/DDBJ whole genome shotgun (WGS) entry which is preliminary data.</text>
</comment>
<evidence type="ECO:0000259" key="2">
    <source>
        <dbReference type="Pfam" id="PF16640"/>
    </source>
</evidence>
<gene>
    <name evidence="3" type="ORF">J4H92_06745</name>
</gene>
<evidence type="ECO:0000256" key="1">
    <source>
        <dbReference type="SAM" id="SignalP"/>
    </source>
</evidence>
<dbReference type="Gene3D" id="2.60.40.10">
    <property type="entry name" value="Immunoglobulins"/>
    <property type="match status" value="2"/>
</dbReference>
<name>A0A939MIP4_9MICO</name>
<dbReference type="Proteomes" id="UP000664382">
    <property type="component" value="Unassembled WGS sequence"/>
</dbReference>
<dbReference type="SMART" id="SM00191">
    <property type="entry name" value="Int_alpha"/>
    <property type="match status" value="4"/>
</dbReference>
<accession>A0A939MIP4</accession>
<organism evidence="3 4">
    <name type="scientific">Leucobacter weissii</name>
    <dbReference type="NCBI Taxonomy" id="1983706"/>
    <lineage>
        <taxon>Bacteria</taxon>
        <taxon>Bacillati</taxon>
        <taxon>Actinomycetota</taxon>
        <taxon>Actinomycetes</taxon>
        <taxon>Micrococcales</taxon>
        <taxon>Microbacteriaceae</taxon>
        <taxon>Leucobacter</taxon>
    </lineage>
</organism>
<dbReference type="GO" id="GO:0005975">
    <property type="term" value="P:carbohydrate metabolic process"/>
    <property type="evidence" value="ECO:0007669"/>
    <property type="project" value="UniProtKB-ARBA"/>
</dbReference>
<dbReference type="PROSITE" id="PS51318">
    <property type="entry name" value="TAT"/>
    <property type="match status" value="1"/>
</dbReference>
<keyword evidence="1" id="KW-0732">Signal</keyword>
<protein>
    <submittedName>
        <fullName evidence="3">Ig-like domain repeat protein</fullName>
    </submittedName>
</protein>
<dbReference type="InterPro" id="IPR028994">
    <property type="entry name" value="Integrin_alpha_N"/>
</dbReference>
<reference evidence="3" key="1">
    <citation type="submission" date="2021-03" db="EMBL/GenBank/DDBJ databases">
        <title>Leucobacter chromiisoli sp. nov., isolated from chromium-containing soil of chemical plant.</title>
        <authorList>
            <person name="Xu Z."/>
        </authorList>
    </citation>
    <scope>NUCLEOTIDE SEQUENCE</scope>
    <source>
        <strain evidence="3">S27</strain>
    </source>
</reference>
<dbReference type="Gene3D" id="2.130.10.130">
    <property type="entry name" value="Integrin alpha, N-terminal"/>
    <property type="match status" value="2"/>
</dbReference>
<evidence type="ECO:0000313" key="3">
    <source>
        <dbReference type="EMBL" id="MBO1901649.1"/>
    </source>
</evidence>
<feature type="domain" description="Bacterial Ig-like" evidence="2">
    <location>
        <begin position="786"/>
        <end position="866"/>
    </location>
</feature>
<feature type="signal peptide" evidence="1">
    <location>
        <begin position="1"/>
        <end position="35"/>
    </location>
</feature>
<dbReference type="RefSeq" id="WP_208097416.1">
    <property type="nucleotide sequence ID" value="NZ_JAGDYM010000007.1"/>
</dbReference>
<sequence>MRDSRTQTLRLLAAGTAAALAAGLLTAVGAATAQAMELEGSTGGNAQGPTVVTSQNGHYNSAVVNRDIGVCQLESGERPGLFTAGAYQGVTNAITDYYAGDNALMEQSYVNRGLDPATSSKWIGYGSSFTRSWDTRGLTARCIADTDGDGLDGVVTLDLTYKRAALRQGNGTVNTRGVVGLKPSTLRYQWGPEVALDNETPANGVGDLDGDGLNEFMVAERAYSTAGHDDAGRIWVLRGENLDALPASTYTRDLTGELPGASVWGTIIGPPGAKLDVARAVSDVNGDGRVDLLVGSSSSSSIWAVYGKPSGEDAHHIDLSDLDAADGVEIARSTDGSPLGSAIVAAKDLTGDGNADLVIGIAPSIDGRGGVAVLNGPIKPERVDIDPIAGTVGASGSRGLWIGAEQVDDGLGYSVDVLEDFGGQGKHALIVGAPGYDVGGVEGLVNGGAAYVLHGIPATGKLSLAELTEQQGYRIDGEPRDEGYWGPTFDLSDAPVRLGVAVADVGDVDGNGATDFAINAKGRYHEGNYPYYPPGQIHVALRGEIPTFAEISAARVVGVNAVNLNGRENVVDATSETLRLRGNLRARTLDGISQPIRFTVDESVLESCGTPTTQADRALTIAGYGYCDGASVVEYGRHRLGIAYAGAEGSFGSSESAPLEVFVTDDTRISVLAGNGVVDRPIDVIAEVSAVSSDKVVEGGRADFFTVHDGATSPIPECQNVPVESGSAVCGLVPQETEDIVVRAVYTGLEEPRGDDQDDTVRVLRSSMSADAEIDVRERADLSLALSRTAVSYGDTVRVSVATGAGATGAVDVLVDGEAVDRVELNSGRGTATLVDLSVGTHAVTASYSGDARFGASKAEGETVRVDPAEVAISLPRVTKPSQAYHTKSPVIVRAEVRGLSSGTVELHAGSRLIGSARVVDGSASWRLPADLRVGGTALRASFAGSATHAAAKSAKTAFTVRKDASKIRIASSTFKKGKRPEVRVSFGRLESGAYPTGTVVVKAGSATRRVALKAAHRGRLTVILPKRKTSVSVRATFTPKSTATVAKTSAKKTIKAR</sequence>